<proteinExistence type="predicted"/>
<comment type="caution">
    <text evidence="1">The sequence shown here is derived from an EMBL/GenBank/DDBJ whole genome shotgun (WGS) entry which is preliminary data.</text>
</comment>
<name>A0A4C1YHP1_EUMVA</name>
<dbReference type="AlphaFoldDB" id="A0A4C1YHP1"/>
<evidence type="ECO:0000313" key="2">
    <source>
        <dbReference type="Proteomes" id="UP000299102"/>
    </source>
</evidence>
<dbReference type="EMBL" id="BGZK01001189">
    <property type="protein sequence ID" value="GBP73865.1"/>
    <property type="molecule type" value="Genomic_DNA"/>
</dbReference>
<keyword evidence="2" id="KW-1185">Reference proteome</keyword>
<gene>
    <name evidence="1" type="ORF">EVAR_52426_1</name>
</gene>
<protein>
    <submittedName>
        <fullName evidence="1">Uncharacterized protein</fullName>
    </submittedName>
</protein>
<reference evidence="1 2" key="1">
    <citation type="journal article" date="2019" name="Commun. Biol.">
        <title>The bagworm genome reveals a unique fibroin gene that provides high tensile strength.</title>
        <authorList>
            <person name="Kono N."/>
            <person name="Nakamura H."/>
            <person name="Ohtoshi R."/>
            <person name="Tomita M."/>
            <person name="Numata K."/>
            <person name="Arakawa K."/>
        </authorList>
    </citation>
    <scope>NUCLEOTIDE SEQUENCE [LARGE SCALE GENOMIC DNA]</scope>
</reference>
<sequence length="220" mass="24413">MAVKFAEHNGQEDSTLDLHGYSLEAIAVGRDTNRQKGAMIFKRNDTTICIRFVVSKVDQTRHSKVTASSKPCFRHGSNGGGAFLWKDYTVRFIPSYTLAVPLNRGHRKGYVRPHGEGGVLERLKYDHVDFPKRHRVKHTPNRRASFDPLVTNENGSLSFLLLYSIQPMLLIEGLEGLEQNMIIVSQTVTNETGGGGANDGGGTFIRGWPILWDGSSILDS</sequence>
<accession>A0A4C1YHP1</accession>
<organism evidence="1 2">
    <name type="scientific">Eumeta variegata</name>
    <name type="common">Bagworm moth</name>
    <name type="synonym">Eumeta japonica</name>
    <dbReference type="NCBI Taxonomy" id="151549"/>
    <lineage>
        <taxon>Eukaryota</taxon>
        <taxon>Metazoa</taxon>
        <taxon>Ecdysozoa</taxon>
        <taxon>Arthropoda</taxon>
        <taxon>Hexapoda</taxon>
        <taxon>Insecta</taxon>
        <taxon>Pterygota</taxon>
        <taxon>Neoptera</taxon>
        <taxon>Endopterygota</taxon>
        <taxon>Lepidoptera</taxon>
        <taxon>Glossata</taxon>
        <taxon>Ditrysia</taxon>
        <taxon>Tineoidea</taxon>
        <taxon>Psychidae</taxon>
        <taxon>Oiketicinae</taxon>
        <taxon>Eumeta</taxon>
    </lineage>
</organism>
<evidence type="ECO:0000313" key="1">
    <source>
        <dbReference type="EMBL" id="GBP73865.1"/>
    </source>
</evidence>
<dbReference type="Proteomes" id="UP000299102">
    <property type="component" value="Unassembled WGS sequence"/>
</dbReference>